<dbReference type="PANTHER" id="PTHR47284:SF3">
    <property type="entry name" value="FATTY-ACID-BINDING PROTEIN 2"/>
    <property type="match status" value="1"/>
</dbReference>
<keyword evidence="2" id="KW-0812">Transmembrane</keyword>
<dbReference type="SUPFAM" id="SSF54626">
    <property type="entry name" value="Chalcone isomerase"/>
    <property type="match status" value="1"/>
</dbReference>
<dbReference type="PANTHER" id="PTHR47284">
    <property type="entry name" value="FATTY-ACID-BINDING PROTEIN 2"/>
    <property type="match status" value="1"/>
</dbReference>
<protein>
    <submittedName>
        <fullName evidence="4">Uncharacterized protein</fullName>
    </submittedName>
</protein>
<dbReference type="Gene3D" id="1.10.890.20">
    <property type="match status" value="1"/>
</dbReference>
<keyword evidence="3" id="KW-0732">Signal</keyword>
<feature type="chain" id="PRO_5042196728" evidence="3">
    <location>
        <begin position="22"/>
        <end position="981"/>
    </location>
</feature>
<dbReference type="Gene3D" id="3.50.70.10">
    <property type="match status" value="1"/>
</dbReference>
<keyword evidence="2" id="KW-0472">Membrane</keyword>
<proteinExistence type="predicted"/>
<keyword evidence="5" id="KW-1185">Reference proteome</keyword>
<evidence type="ECO:0000256" key="1">
    <source>
        <dbReference type="SAM" id="MobiDB-lite"/>
    </source>
</evidence>
<feature type="transmembrane region" description="Helical" evidence="2">
    <location>
        <begin position="867"/>
        <end position="886"/>
    </location>
</feature>
<keyword evidence="2" id="KW-1133">Transmembrane helix</keyword>
<dbReference type="EMBL" id="BLLK01000058">
    <property type="protein sequence ID" value="GFH57731.1"/>
    <property type="molecule type" value="Genomic_DNA"/>
</dbReference>
<reference evidence="4 5" key="1">
    <citation type="journal article" date="2021" name="Sci. Rep.">
        <title>The genome of the diatom Chaetoceros tenuissimus carries an ancient integrated fragment of an extant virus.</title>
        <authorList>
            <person name="Hongo Y."/>
            <person name="Kimura K."/>
            <person name="Takaki Y."/>
            <person name="Yoshida Y."/>
            <person name="Baba S."/>
            <person name="Kobayashi G."/>
            <person name="Nagasaki K."/>
            <person name="Hano T."/>
            <person name="Tomaru Y."/>
        </authorList>
    </citation>
    <scope>NUCLEOTIDE SEQUENCE [LARGE SCALE GENOMIC DNA]</scope>
    <source>
        <strain evidence="4 5">NIES-3715</strain>
    </source>
</reference>
<feature type="signal peptide" evidence="3">
    <location>
        <begin position="1"/>
        <end position="21"/>
    </location>
</feature>
<dbReference type="InterPro" id="IPR036298">
    <property type="entry name" value="Chalcone_isomerase_sf"/>
</dbReference>
<name>A0AAD3D4I8_9STRA</name>
<gene>
    <name evidence="4" type="ORF">CTEN210_14207</name>
</gene>
<dbReference type="Proteomes" id="UP001054902">
    <property type="component" value="Unassembled WGS sequence"/>
</dbReference>
<organism evidence="4 5">
    <name type="scientific">Chaetoceros tenuissimus</name>
    <dbReference type="NCBI Taxonomy" id="426638"/>
    <lineage>
        <taxon>Eukaryota</taxon>
        <taxon>Sar</taxon>
        <taxon>Stramenopiles</taxon>
        <taxon>Ochrophyta</taxon>
        <taxon>Bacillariophyta</taxon>
        <taxon>Coscinodiscophyceae</taxon>
        <taxon>Chaetocerotophycidae</taxon>
        <taxon>Chaetocerotales</taxon>
        <taxon>Chaetocerotaceae</taxon>
        <taxon>Chaetoceros</taxon>
    </lineage>
</organism>
<dbReference type="InterPro" id="IPR016088">
    <property type="entry name" value="Chalcone_isomerase_3-sand"/>
</dbReference>
<evidence type="ECO:0000313" key="4">
    <source>
        <dbReference type="EMBL" id="GFH57731.1"/>
    </source>
</evidence>
<feature type="region of interest" description="Disordered" evidence="1">
    <location>
        <begin position="941"/>
        <end position="970"/>
    </location>
</feature>
<dbReference type="AlphaFoldDB" id="A0AAD3D4I8"/>
<feature type="region of interest" description="Disordered" evidence="1">
    <location>
        <begin position="326"/>
        <end position="354"/>
    </location>
</feature>
<comment type="caution">
    <text evidence="4">The sequence shown here is derived from an EMBL/GenBank/DDBJ whole genome shotgun (WGS) entry which is preliminary data.</text>
</comment>
<dbReference type="GO" id="GO:0016872">
    <property type="term" value="F:intramolecular lyase activity"/>
    <property type="evidence" value="ECO:0007669"/>
    <property type="project" value="InterPro"/>
</dbReference>
<sequence>MRSRSSRLFVVLLHLVGVSNNLPNNPFQRSVGIVGVHPLSILLEPLELQAAGGLGELLSLLEGAGYDVDKTVLNEPFWLQDDTDGTCLGPSGFSECGDSTLWNIRRRPALFPKKRRRQSSAVDMEVTDDAKGGLLAYFQWSSRAVHDKEQQWEYALELADVNTSIASDDSIGNNSGNSTTIIENDKTECLYSMQSIDSTTDHEQTLQMGPCEADEAWSWNINEGGVLAWDKNQATIRQEKRQEFGSNIFLGGSMTRFLDITSDVENSSPSMCVRRTTDGMAVTASCDPRDGSSLISFSVIQYQNSAAVSPQLPRFPRHMDIVEQSAESPLEEEDKDSQIQSNNEHRKSPSQLHQANENTVINGLKQSIGAMHTTTATAKKEHTPLHGGNKEILSPLGVGGYFERTVMSNKPHAPSNGNLLHKSAPSPVASPIGDVHRSFKIPVHPYIEAAEDGYYTDEVTQLSYPTDISEYLGHDRQEVGRHTLAGVGLYTRTAFKIKIYGVAFYVPKRQVLADPKFNEFADMTVEELRENDAFYDHLIHGKFDKTLFIQLNMQLATETVRQSLTGDWQLLTPEHKQMLYDSSARDREADERMLKTISSEENTSNCSCGQSAPPEFNADPSCCARGTEMVFTWRKNGDMDLRIDGRLVDTFPHPEMAKGIFFEYLRGDEPMSMDARDHFADGFPFLLSPLAMLKGVVGKKESSPAAATSKKGKKNNKTVNKFFGEITSSVTSWADDVGSWVQDNVNGGISNVNVAVRQVGSFAQNLGENMQNIGFELDKRRDSTWNQIVRTQQRASRTILSRIPFVKKHIGPYDEDDVVVDENNLNSLNQTRRNIFVPQIAKMLKESAKLRPITDEIGVIIEPTMHYTHLMFLYLVHFYLVLLLIVSMPDSSTTRLVVKRSSDSTLDSDTDHEERCGASFDDDVGLKVWNEGVPPAIPRFVLQRNDGGDEAGPLSSESEHDDFNSSDVKPSNMKKALSFFA</sequence>
<evidence type="ECO:0000256" key="3">
    <source>
        <dbReference type="SAM" id="SignalP"/>
    </source>
</evidence>
<evidence type="ECO:0000256" key="2">
    <source>
        <dbReference type="SAM" id="Phobius"/>
    </source>
</evidence>
<evidence type="ECO:0000313" key="5">
    <source>
        <dbReference type="Proteomes" id="UP001054902"/>
    </source>
</evidence>
<accession>A0AAD3D4I8</accession>
<dbReference type="InterPro" id="IPR016089">
    <property type="entry name" value="Chalcone_isomerase_bundle_sf"/>
</dbReference>